<dbReference type="GO" id="GO:0016616">
    <property type="term" value="F:oxidoreductase activity, acting on the CH-OH group of donors, NAD or NADP as acceptor"/>
    <property type="evidence" value="ECO:0007669"/>
    <property type="project" value="InterPro"/>
</dbReference>
<evidence type="ECO:0000256" key="1">
    <source>
        <dbReference type="ARBA" id="ARBA00001947"/>
    </source>
</evidence>
<dbReference type="STRING" id="669874.A0A1E4TP79"/>
<gene>
    <name evidence="7" type="ORF">PACTADRAFT_71320</name>
</gene>
<dbReference type="CDD" id="cd05283">
    <property type="entry name" value="CAD1"/>
    <property type="match status" value="1"/>
</dbReference>
<organism evidence="7 8">
    <name type="scientific">Pachysolen tannophilus NRRL Y-2460</name>
    <dbReference type="NCBI Taxonomy" id="669874"/>
    <lineage>
        <taxon>Eukaryota</taxon>
        <taxon>Fungi</taxon>
        <taxon>Dikarya</taxon>
        <taxon>Ascomycota</taxon>
        <taxon>Saccharomycotina</taxon>
        <taxon>Pichiomycetes</taxon>
        <taxon>Pachysolenaceae</taxon>
        <taxon>Pachysolen</taxon>
    </lineage>
</organism>
<evidence type="ECO:0000259" key="6">
    <source>
        <dbReference type="SMART" id="SM00829"/>
    </source>
</evidence>
<protein>
    <recommendedName>
        <fullName evidence="6">Enoyl reductase (ER) domain-containing protein</fullName>
    </recommendedName>
</protein>
<evidence type="ECO:0000256" key="3">
    <source>
        <dbReference type="ARBA" id="ARBA00022833"/>
    </source>
</evidence>
<dbReference type="InterPro" id="IPR013149">
    <property type="entry name" value="ADH-like_C"/>
</dbReference>
<dbReference type="SUPFAM" id="SSF50129">
    <property type="entry name" value="GroES-like"/>
    <property type="match status" value="1"/>
</dbReference>
<dbReference type="InterPro" id="IPR020843">
    <property type="entry name" value="ER"/>
</dbReference>
<dbReference type="InterPro" id="IPR047109">
    <property type="entry name" value="CAD-like"/>
</dbReference>
<dbReference type="Gene3D" id="3.40.50.720">
    <property type="entry name" value="NAD(P)-binding Rossmann-like Domain"/>
    <property type="match status" value="1"/>
</dbReference>
<feature type="domain" description="Enoyl reductase (ER)" evidence="6">
    <location>
        <begin position="19"/>
        <end position="330"/>
    </location>
</feature>
<keyword evidence="8" id="KW-1185">Reference proteome</keyword>
<keyword evidence="4" id="KW-0560">Oxidoreductase</keyword>
<dbReference type="InterPro" id="IPR036291">
    <property type="entry name" value="NAD(P)-bd_dom_sf"/>
</dbReference>
<dbReference type="GO" id="GO:0008270">
    <property type="term" value="F:zinc ion binding"/>
    <property type="evidence" value="ECO:0007669"/>
    <property type="project" value="InterPro"/>
</dbReference>
<proteinExistence type="inferred from homology"/>
<dbReference type="PROSITE" id="PS00059">
    <property type="entry name" value="ADH_ZINC"/>
    <property type="match status" value="1"/>
</dbReference>
<evidence type="ECO:0000256" key="5">
    <source>
        <dbReference type="RuleBase" id="RU361277"/>
    </source>
</evidence>
<evidence type="ECO:0000256" key="4">
    <source>
        <dbReference type="ARBA" id="ARBA00023002"/>
    </source>
</evidence>
<dbReference type="SMART" id="SM00829">
    <property type="entry name" value="PKS_ER"/>
    <property type="match status" value="1"/>
</dbReference>
<dbReference type="InterPro" id="IPR011032">
    <property type="entry name" value="GroES-like_sf"/>
</dbReference>
<sequence length="378" mass="41341">MASVDYPKEFKGFAVQTPSEWNKPKLTSYAPKTMGDHDVDIEIECCGVCASDLFTARAGWATNWDKKGSPQVVGHEIVGKVVAIGSKVTSVKLGERVGQGAQASSCLSCSRCNKDNEQYCPGMVGTYDSYYPDGYLSQGGYASHVRANEHFIFPIPQGIKSSEAAPLMCGGLTVFSPLKRNGCKPGAKVGIIGIGGLGHMAIMIAKALMTDDNNKFDGEIYAFSRTFSKKQHALEMGATHFIATAEKNWHVPLFDKFDVIINCASSVQSLDINAFLSTLGVEKKFVTVGLPDEHEKYDVSPKSFFKNGSYLSSACLGSREEALELLQLAVKHNIKPWVEEIPLSEAGCHSAMSRCWDGDCRYRFTLTKFNEFFNTGKN</sequence>
<dbReference type="Proteomes" id="UP000094236">
    <property type="component" value="Unassembled WGS sequence"/>
</dbReference>
<keyword evidence="2 5" id="KW-0479">Metal-binding</keyword>
<evidence type="ECO:0000256" key="2">
    <source>
        <dbReference type="ARBA" id="ARBA00022723"/>
    </source>
</evidence>
<dbReference type="EMBL" id="KV454017">
    <property type="protein sequence ID" value="ODV93564.1"/>
    <property type="molecule type" value="Genomic_DNA"/>
</dbReference>
<evidence type="ECO:0000313" key="8">
    <source>
        <dbReference type="Proteomes" id="UP000094236"/>
    </source>
</evidence>
<dbReference type="InterPro" id="IPR002328">
    <property type="entry name" value="ADH_Zn_CS"/>
</dbReference>
<dbReference type="FunFam" id="3.40.50.720:FF:000022">
    <property type="entry name" value="Cinnamyl alcohol dehydrogenase"/>
    <property type="match status" value="1"/>
</dbReference>
<keyword evidence="3 5" id="KW-0862">Zinc</keyword>
<accession>A0A1E4TP79</accession>
<evidence type="ECO:0000313" key="7">
    <source>
        <dbReference type="EMBL" id="ODV93564.1"/>
    </source>
</evidence>
<dbReference type="OrthoDB" id="1879366at2759"/>
<dbReference type="Pfam" id="PF00107">
    <property type="entry name" value="ADH_zinc_N"/>
    <property type="match status" value="1"/>
</dbReference>
<dbReference type="Gene3D" id="3.90.180.10">
    <property type="entry name" value="Medium-chain alcohol dehydrogenases, catalytic domain"/>
    <property type="match status" value="1"/>
</dbReference>
<dbReference type="InterPro" id="IPR013154">
    <property type="entry name" value="ADH-like_N"/>
</dbReference>
<name>A0A1E4TP79_PACTA</name>
<comment type="similarity">
    <text evidence="5">Belongs to the zinc-containing alcohol dehydrogenase family.</text>
</comment>
<dbReference type="Pfam" id="PF08240">
    <property type="entry name" value="ADH_N"/>
    <property type="match status" value="1"/>
</dbReference>
<reference evidence="8" key="1">
    <citation type="submission" date="2016-05" db="EMBL/GenBank/DDBJ databases">
        <title>Comparative genomics of biotechnologically important yeasts.</title>
        <authorList>
            <consortium name="DOE Joint Genome Institute"/>
            <person name="Riley R."/>
            <person name="Haridas S."/>
            <person name="Wolfe K.H."/>
            <person name="Lopes M.R."/>
            <person name="Hittinger C.T."/>
            <person name="Goker M."/>
            <person name="Salamov A."/>
            <person name="Wisecaver J."/>
            <person name="Long T.M."/>
            <person name="Aerts A.L."/>
            <person name="Barry K."/>
            <person name="Choi C."/>
            <person name="Clum A."/>
            <person name="Coughlan A.Y."/>
            <person name="Deshpande S."/>
            <person name="Douglass A.P."/>
            <person name="Hanson S.J."/>
            <person name="Klenk H.-P."/>
            <person name="Labutti K."/>
            <person name="Lapidus A."/>
            <person name="Lindquist E."/>
            <person name="Lipzen A."/>
            <person name="Meier-Kolthoff J.P."/>
            <person name="Ohm R.A."/>
            <person name="Otillar R.P."/>
            <person name="Pangilinan J."/>
            <person name="Peng Y."/>
            <person name="Rokas A."/>
            <person name="Rosa C.A."/>
            <person name="Scheuner C."/>
            <person name="Sibirny A.A."/>
            <person name="Slot J.C."/>
            <person name="Stielow J.B."/>
            <person name="Sun H."/>
            <person name="Kurtzman C.P."/>
            <person name="Blackwell M."/>
            <person name="Grigoriev I.V."/>
            <person name="Jeffries T.W."/>
        </authorList>
    </citation>
    <scope>NUCLEOTIDE SEQUENCE [LARGE SCALE GENOMIC DNA]</scope>
    <source>
        <strain evidence="8">NRRL Y-2460</strain>
    </source>
</reference>
<dbReference type="AlphaFoldDB" id="A0A1E4TP79"/>
<dbReference type="SUPFAM" id="SSF51735">
    <property type="entry name" value="NAD(P)-binding Rossmann-fold domains"/>
    <property type="match status" value="1"/>
</dbReference>
<comment type="cofactor">
    <cofactor evidence="1 5">
        <name>Zn(2+)</name>
        <dbReference type="ChEBI" id="CHEBI:29105"/>
    </cofactor>
</comment>
<dbReference type="PANTHER" id="PTHR42683">
    <property type="entry name" value="ALDEHYDE REDUCTASE"/>
    <property type="match status" value="1"/>
</dbReference>